<proteinExistence type="predicted"/>
<reference evidence="1 2" key="1">
    <citation type="journal article" date="2020" name="Mol. Biol. Evol.">
        <title>Distinct Expression and Methylation Patterns for Genes with Different Fates following a Single Whole-Genome Duplication in Flowering Plants.</title>
        <authorList>
            <person name="Shi T."/>
            <person name="Rahmani R.S."/>
            <person name="Gugger P.F."/>
            <person name="Wang M."/>
            <person name="Li H."/>
            <person name="Zhang Y."/>
            <person name="Li Z."/>
            <person name="Wang Q."/>
            <person name="Van de Peer Y."/>
            <person name="Marchal K."/>
            <person name="Chen J."/>
        </authorList>
    </citation>
    <scope>NUCLEOTIDE SEQUENCE [LARGE SCALE GENOMIC DNA]</scope>
    <source>
        <tissue evidence="1">Leaf</tissue>
    </source>
</reference>
<protein>
    <submittedName>
        <fullName evidence="1">Uncharacterized protein</fullName>
    </submittedName>
</protein>
<evidence type="ECO:0000313" key="1">
    <source>
        <dbReference type="EMBL" id="DAD47732.1"/>
    </source>
</evidence>
<dbReference type="PANTHER" id="PTHR33625">
    <property type="entry name" value="OS08G0179900 PROTEIN"/>
    <property type="match status" value="1"/>
</dbReference>
<sequence>MRSRRCCIFSSARMVISLSTDKAVWDAVLNNEVVRELKESLCAAENGSQQSSQGSSNVAGSILRLILDGTKAKAMELIEKIRKLVNEIFQAPEREKTTEGILGLFEDRLRSSLLLSVVVLLIVVISRSQRI</sequence>
<keyword evidence="2" id="KW-1185">Reference proteome</keyword>
<accession>A0A822ZR63</accession>
<dbReference type="Proteomes" id="UP000607653">
    <property type="component" value="Unassembled WGS sequence"/>
</dbReference>
<evidence type="ECO:0000313" key="2">
    <source>
        <dbReference type="Proteomes" id="UP000607653"/>
    </source>
</evidence>
<name>A0A822ZR63_NELNU</name>
<comment type="caution">
    <text evidence="1">The sequence shown here is derived from an EMBL/GenBank/DDBJ whole genome shotgun (WGS) entry which is preliminary data.</text>
</comment>
<dbReference type="AlphaFoldDB" id="A0A822ZR63"/>
<organism evidence="1 2">
    <name type="scientific">Nelumbo nucifera</name>
    <name type="common">Sacred lotus</name>
    <dbReference type="NCBI Taxonomy" id="4432"/>
    <lineage>
        <taxon>Eukaryota</taxon>
        <taxon>Viridiplantae</taxon>
        <taxon>Streptophyta</taxon>
        <taxon>Embryophyta</taxon>
        <taxon>Tracheophyta</taxon>
        <taxon>Spermatophyta</taxon>
        <taxon>Magnoliopsida</taxon>
        <taxon>Proteales</taxon>
        <taxon>Nelumbonaceae</taxon>
        <taxon>Nelumbo</taxon>
    </lineage>
</organism>
<dbReference type="PANTHER" id="PTHR33625:SF3">
    <property type="entry name" value="OS04G0550700 PROTEIN"/>
    <property type="match status" value="1"/>
</dbReference>
<gene>
    <name evidence="1" type="ORF">HUJ06_017669</name>
</gene>
<dbReference type="EMBL" id="DUZY01000008">
    <property type="protein sequence ID" value="DAD47732.1"/>
    <property type="molecule type" value="Genomic_DNA"/>
</dbReference>